<evidence type="ECO:0000256" key="5">
    <source>
        <dbReference type="ARBA" id="ARBA00023136"/>
    </source>
</evidence>
<evidence type="ECO:0000256" key="6">
    <source>
        <dbReference type="SAM" id="Phobius"/>
    </source>
</evidence>
<dbReference type="InterPro" id="IPR051611">
    <property type="entry name" value="ECF_transporter_component"/>
</dbReference>
<feature type="transmembrane region" description="Helical" evidence="6">
    <location>
        <begin position="62"/>
        <end position="82"/>
    </location>
</feature>
<evidence type="ECO:0000256" key="3">
    <source>
        <dbReference type="ARBA" id="ARBA00022692"/>
    </source>
</evidence>
<dbReference type="RefSeq" id="WP_101429383.1">
    <property type="nucleotide sequence ID" value="NZ_PCGZ01000002.1"/>
</dbReference>
<dbReference type="CDD" id="cd16914">
    <property type="entry name" value="EcfT"/>
    <property type="match status" value="1"/>
</dbReference>
<protein>
    <submittedName>
        <fullName evidence="7">Cobalt ABC transporter permease</fullName>
    </submittedName>
</protein>
<name>A0A2N3QKF2_9BIFI</name>
<reference evidence="7 8" key="1">
    <citation type="submission" date="2017-10" db="EMBL/GenBank/DDBJ databases">
        <title>Bifidobacterium genomics.</title>
        <authorList>
            <person name="Lugli G.A."/>
            <person name="Milani C."/>
            <person name="Mancabelli L."/>
        </authorList>
    </citation>
    <scope>NUCLEOTIDE SEQUENCE [LARGE SCALE GENOMIC DNA]</scope>
    <source>
        <strain evidence="7 8">1524B</strain>
    </source>
</reference>
<dbReference type="PANTHER" id="PTHR34857:SF2">
    <property type="entry name" value="SLL0384 PROTEIN"/>
    <property type="match status" value="1"/>
</dbReference>
<dbReference type="InterPro" id="IPR003339">
    <property type="entry name" value="ABC/ECF_trnsptr_transmembrane"/>
</dbReference>
<evidence type="ECO:0000313" key="8">
    <source>
        <dbReference type="Proteomes" id="UP000233730"/>
    </source>
</evidence>
<evidence type="ECO:0000256" key="1">
    <source>
        <dbReference type="ARBA" id="ARBA00004141"/>
    </source>
</evidence>
<dbReference type="Proteomes" id="UP000233730">
    <property type="component" value="Unassembled WGS sequence"/>
</dbReference>
<dbReference type="GO" id="GO:0005886">
    <property type="term" value="C:plasma membrane"/>
    <property type="evidence" value="ECO:0007669"/>
    <property type="project" value="UniProtKB-ARBA"/>
</dbReference>
<feature type="transmembrane region" description="Helical" evidence="6">
    <location>
        <begin position="24"/>
        <end position="50"/>
    </location>
</feature>
<accession>A0A2N3QKF2</accession>
<proteinExistence type="predicted"/>
<sequence>MTQTAVRAARTHTGSLRLDPRAKLAMLAVSNVLMFLHAGPAAQSLAVALFSLPLLLGGKAVAGARMLAVYGVLCAVGWASALGVDRLPWLHIAGATAAGVCMMMPCLAAGMAMFATTRPGDMVCAMRRMRAPDALVIPVVVMMRFFPTIRHDYRLIRQSLRLRGFAGGGMALARRPLRSLEYILVPLLMNAANVARDLTVAGLARGLGASGEPTSMVELRMRAVDWLAVALSLTPLAVAAVTG</sequence>
<evidence type="ECO:0000256" key="2">
    <source>
        <dbReference type="ARBA" id="ARBA00022475"/>
    </source>
</evidence>
<evidence type="ECO:0000256" key="4">
    <source>
        <dbReference type="ARBA" id="ARBA00022989"/>
    </source>
</evidence>
<keyword evidence="2" id="KW-1003">Cell membrane</keyword>
<dbReference type="Pfam" id="PF02361">
    <property type="entry name" value="CbiQ"/>
    <property type="match status" value="1"/>
</dbReference>
<evidence type="ECO:0000313" key="7">
    <source>
        <dbReference type="EMBL" id="PKU92157.1"/>
    </source>
</evidence>
<dbReference type="AlphaFoldDB" id="A0A2N3QKF2"/>
<comment type="subcellular location">
    <subcellularLocation>
        <location evidence="1">Membrane</location>
        <topology evidence="1">Multi-pass membrane protein</topology>
    </subcellularLocation>
</comment>
<dbReference type="EMBL" id="PCGZ01000002">
    <property type="protein sequence ID" value="PKU92157.1"/>
    <property type="molecule type" value="Genomic_DNA"/>
</dbReference>
<keyword evidence="4 6" id="KW-1133">Transmembrane helix</keyword>
<keyword evidence="5 6" id="KW-0472">Membrane</keyword>
<feature type="transmembrane region" description="Helical" evidence="6">
    <location>
        <begin position="89"/>
        <end position="115"/>
    </location>
</feature>
<gene>
    <name evidence="7" type="ORF">CQR46_0237</name>
</gene>
<organism evidence="7 8">
    <name type="scientific">Bifidobacterium pseudolongum subsp. globosum</name>
    <dbReference type="NCBI Taxonomy" id="1690"/>
    <lineage>
        <taxon>Bacteria</taxon>
        <taxon>Bacillati</taxon>
        <taxon>Actinomycetota</taxon>
        <taxon>Actinomycetes</taxon>
        <taxon>Bifidobacteriales</taxon>
        <taxon>Bifidobacteriaceae</taxon>
        <taxon>Bifidobacterium</taxon>
    </lineage>
</organism>
<comment type="caution">
    <text evidence="7">The sequence shown here is derived from an EMBL/GenBank/DDBJ whole genome shotgun (WGS) entry which is preliminary data.</text>
</comment>
<dbReference type="PANTHER" id="PTHR34857">
    <property type="entry name" value="SLL0384 PROTEIN"/>
    <property type="match status" value="1"/>
</dbReference>
<keyword evidence="3 6" id="KW-0812">Transmembrane</keyword>